<keyword evidence="1" id="KW-0175">Coiled coil</keyword>
<dbReference type="VEuPathDB" id="VectorBase:AMEM21_001648"/>
<evidence type="ECO:0000256" key="1">
    <source>
        <dbReference type="SAM" id="Coils"/>
    </source>
</evidence>
<keyword evidence="3" id="KW-1185">Reference proteome</keyword>
<sequence>MIHRTPSSLIVSECCVKKAARDIIAQNNPHPVRRQDEKRTITYCIRNEQSKTKAASFSSVLEDKPDDTWFALDAPVRMRWHAEKAALCAKTDFPVAMDLVKRLLLDAEEYLAEMEERRDKLKGLSLELQAINDGSLIIQLYRKLRNNDIVEDDVPASI</sequence>
<dbReference type="EnsemblMetazoa" id="AMEM013179-RA">
    <property type="protein sequence ID" value="AMEM013179-PA"/>
    <property type="gene ID" value="AMEM013179"/>
</dbReference>
<accession>A0A182VDM0</accession>
<name>A0A182VDM0_ANOME</name>
<organism evidence="2 3">
    <name type="scientific">Anopheles merus</name>
    <name type="common">Mosquito</name>
    <dbReference type="NCBI Taxonomy" id="30066"/>
    <lineage>
        <taxon>Eukaryota</taxon>
        <taxon>Metazoa</taxon>
        <taxon>Ecdysozoa</taxon>
        <taxon>Arthropoda</taxon>
        <taxon>Hexapoda</taxon>
        <taxon>Insecta</taxon>
        <taxon>Pterygota</taxon>
        <taxon>Neoptera</taxon>
        <taxon>Endopterygota</taxon>
        <taxon>Diptera</taxon>
        <taxon>Nematocera</taxon>
        <taxon>Culicoidea</taxon>
        <taxon>Culicidae</taxon>
        <taxon>Anophelinae</taxon>
        <taxon>Anopheles</taxon>
    </lineage>
</organism>
<feature type="coiled-coil region" evidence="1">
    <location>
        <begin position="97"/>
        <end position="127"/>
    </location>
</feature>
<dbReference type="Proteomes" id="UP000075903">
    <property type="component" value="Unassembled WGS sequence"/>
</dbReference>
<dbReference type="AlphaFoldDB" id="A0A182VDM0"/>
<evidence type="ECO:0000313" key="3">
    <source>
        <dbReference type="Proteomes" id="UP000075903"/>
    </source>
</evidence>
<proteinExistence type="predicted"/>
<protein>
    <submittedName>
        <fullName evidence="2">Uncharacterized protein</fullName>
    </submittedName>
</protein>
<dbReference type="VEuPathDB" id="VectorBase:AMEM013179"/>
<evidence type="ECO:0000313" key="2">
    <source>
        <dbReference type="EnsemblMetazoa" id="AMEM013179-PA"/>
    </source>
</evidence>
<reference evidence="2" key="1">
    <citation type="submission" date="2020-05" db="UniProtKB">
        <authorList>
            <consortium name="EnsemblMetazoa"/>
        </authorList>
    </citation>
    <scope>IDENTIFICATION</scope>
    <source>
        <strain evidence="2">MAF</strain>
    </source>
</reference>